<dbReference type="RefSeq" id="WP_209990792.1">
    <property type="nucleotide sequence ID" value="NZ_JAGINO010000037.1"/>
</dbReference>
<dbReference type="Proteomes" id="UP001244552">
    <property type="component" value="Unassembled WGS sequence"/>
</dbReference>
<sequence length="291" mass="31100">MRMTSPALGRLGDRAAHLFRRQPGEDVQLLDHRPEGEPIVGEVVDQTGQSVNDETGAILAGEGEGGDHVGVAPAVDTETVDQRGRESLWKVGLPFHNRVELAGAVERVTRPAARLINRNKPESLSYAMTAAVNALGVKEVSEVTGLSKSAVYAGCDASDSSRGFPALPFETVLKLSVMMNRVGGRGEVFALPFLLRSAEARAPVAHSAHLLHQASHVTALYGRTAAALCKLFDRAENAHRPVPLDPRERDEAVAAIDATIEGLTALKSQLLTSTCLPPLFPLPMQAEETEP</sequence>
<evidence type="ECO:0000313" key="2">
    <source>
        <dbReference type="Proteomes" id="UP001244552"/>
    </source>
</evidence>
<dbReference type="EMBL" id="JAUSVU010000039">
    <property type="protein sequence ID" value="MDQ0537157.1"/>
    <property type="molecule type" value="Genomic_DNA"/>
</dbReference>
<organism evidence="1 2">
    <name type="scientific">Azospirillum picis</name>
    <dbReference type="NCBI Taxonomy" id="488438"/>
    <lineage>
        <taxon>Bacteria</taxon>
        <taxon>Pseudomonadati</taxon>
        <taxon>Pseudomonadota</taxon>
        <taxon>Alphaproteobacteria</taxon>
        <taxon>Rhodospirillales</taxon>
        <taxon>Azospirillaceae</taxon>
        <taxon>Azospirillum</taxon>
    </lineage>
</organism>
<comment type="caution">
    <text evidence="1">The sequence shown here is derived from an EMBL/GenBank/DDBJ whole genome shotgun (WGS) entry which is preliminary data.</text>
</comment>
<gene>
    <name evidence="1" type="ORF">QO018_006057</name>
</gene>
<evidence type="ECO:0000313" key="1">
    <source>
        <dbReference type="EMBL" id="MDQ0537157.1"/>
    </source>
</evidence>
<reference evidence="1 2" key="1">
    <citation type="submission" date="2023-07" db="EMBL/GenBank/DDBJ databases">
        <title>Genomic Encyclopedia of Type Strains, Phase IV (KMG-IV): sequencing the most valuable type-strain genomes for metagenomic binning, comparative biology and taxonomic classification.</title>
        <authorList>
            <person name="Goeker M."/>
        </authorList>
    </citation>
    <scope>NUCLEOTIDE SEQUENCE [LARGE SCALE GENOMIC DNA]</scope>
    <source>
        <strain evidence="1 2">DSM 19922</strain>
    </source>
</reference>
<proteinExistence type="predicted"/>
<keyword evidence="2" id="KW-1185">Reference proteome</keyword>
<accession>A0ABU0MUK1</accession>
<protein>
    <submittedName>
        <fullName evidence="1">Uncharacterized protein</fullName>
    </submittedName>
</protein>
<name>A0ABU0MUK1_9PROT</name>